<evidence type="ECO:0000256" key="3">
    <source>
        <dbReference type="RuleBase" id="RU365026"/>
    </source>
</evidence>
<dbReference type="PANTHER" id="PTHR12542">
    <property type="entry name" value="EXOCYST COMPLEX PROTEIN EXO70"/>
    <property type="match status" value="1"/>
</dbReference>
<keyword evidence="3" id="KW-0653">Protein transport</keyword>
<organism evidence="6 7">
    <name type="scientific">Acacia crassicarpa</name>
    <name type="common">northern wattle</name>
    <dbReference type="NCBI Taxonomy" id="499986"/>
    <lineage>
        <taxon>Eukaryota</taxon>
        <taxon>Viridiplantae</taxon>
        <taxon>Streptophyta</taxon>
        <taxon>Embryophyta</taxon>
        <taxon>Tracheophyta</taxon>
        <taxon>Spermatophyta</taxon>
        <taxon>Magnoliopsida</taxon>
        <taxon>eudicotyledons</taxon>
        <taxon>Gunneridae</taxon>
        <taxon>Pentapetalae</taxon>
        <taxon>rosids</taxon>
        <taxon>fabids</taxon>
        <taxon>Fabales</taxon>
        <taxon>Fabaceae</taxon>
        <taxon>Caesalpinioideae</taxon>
        <taxon>mimosoid clade</taxon>
        <taxon>Acacieae</taxon>
        <taxon>Acacia</taxon>
    </lineage>
</organism>
<keyword evidence="7" id="KW-1185">Reference proteome</keyword>
<dbReference type="SUPFAM" id="SSF74788">
    <property type="entry name" value="Cullin repeat-like"/>
    <property type="match status" value="1"/>
</dbReference>
<keyword evidence="3" id="KW-0268">Exocytosis</keyword>
<evidence type="ECO:0000313" key="6">
    <source>
        <dbReference type="EMBL" id="KAK4254998.1"/>
    </source>
</evidence>
<evidence type="ECO:0000256" key="1">
    <source>
        <dbReference type="ARBA" id="ARBA00006756"/>
    </source>
</evidence>
<dbReference type="Proteomes" id="UP001293593">
    <property type="component" value="Unassembled WGS sequence"/>
</dbReference>
<protein>
    <recommendedName>
        <fullName evidence="3">Exocyst subunit Exo70 family protein</fullName>
    </recommendedName>
</protein>
<dbReference type="InterPro" id="IPR004140">
    <property type="entry name" value="Exo70"/>
</dbReference>
<dbReference type="GO" id="GO:0015031">
    <property type="term" value="P:protein transport"/>
    <property type="evidence" value="ECO:0007669"/>
    <property type="project" value="UniProtKB-KW"/>
</dbReference>
<dbReference type="GO" id="GO:0005546">
    <property type="term" value="F:phosphatidylinositol-4,5-bisphosphate binding"/>
    <property type="evidence" value="ECO:0007669"/>
    <property type="project" value="InterPro"/>
</dbReference>
<evidence type="ECO:0000313" key="7">
    <source>
        <dbReference type="Proteomes" id="UP001293593"/>
    </source>
</evidence>
<dbReference type="Gene3D" id="1.20.1280.170">
    <property type="entry name" value="Exocyst complex component Exo70"/>
    <property type="match status" value="1"/>
</dbReference>
<dbReference type="InterPro" id="IPR016159">
    <property type="entry name" value="Cullin_repeat-like_dom_sf"/>
</dbReference>
<dbReference type="Pfam" id="PF20669">
    <property type="entry name" value="Exo70_N"/>
    <property type="match status" value="1"/>
</dbReference>
<feature type="region of interest" description="Disordered" evidence="4">
    <location>
        <begin position="1"/>
        <end position="25"/>
    </location>
</feature>
<feature type="domain" description="Exocyst complex subunit Exo70 C-terminal" evidence="5">
    <location>
        <begin position="230"/>
        <end position="587"/>
    </location>
</feature>
<name>A0AAE1ISH5_9FABA</name>
<accession>A0AAE1ISH5</accession>
<dbReference type="AlphaFoldDB" id="A0AAE1ISH5"/>
<evidence type="ECO:0000256" key="4">
    <source>
        <dbReference type="SAM" id="MobiDB-lite"/>
    </source>
</evidence>
<gene>
    <name evidence="6" type="ORF">QN277_008062</name>
</gene>
<proteinExistence type="inferred from homology"/>
<sequence>MPRKGMRSVFFKPSPSSPPGSPPSCTLSDSLINENIEIARSLITKWHFENSHHSLFTSNRREARQHIHAVKGLQAAMQYLIAQDSTSQKLVQAQLLMQLAMKQLGHEFHHILMANRDHIDAESVSSGSSVSDSRTSISVFDDEILSSEDDFRVAGDSITETERVSMLAMADLRVIADCMISSGYGNECIRIYKIMRKSIVDEALRHLGMENLSFSQIKKMDWELLDLKIKNWMNAIQVAVGTLFCSERTLCDHVFPSSEKMKEACFAEISRDSATCLFGFPELVTKCAKTPEKIFRILDLYEAISDHLPQIQSIFSFESTSAVRSQAVTSLATLGQSVRALLSDFESAIQKESSKKPLPGGGVHPLTRYVMNYITFLNDYDRVLVDIIAEWPLPLQSPLPESCLPNSTLSSSSAVTARIAWVIIVLLSKLDVKAEHYKDDALSYLFLANNLQYIVGKVRTSSLGIILGDEWLKGHESRIKGYMSKYEQIGWSKVLSSLPENPSVEVPTEKARIWLSSFDVAFQEAYRKQTSWIVSDPKLRDEIEGSIASKLMPRYRELFDKYRVGFIVGKDSDSIRLSPDDLENYLSGILRGKGDSGSRAAKY</sequence>
<comment type="caution">
    <text evidence="6">The sequence shown here is derived from an EMBL/GenBank/DDBJ whole genome shotgun (WGS) entry which is preliminary data.</text>
</comment>
<dbReference type="InterPro" id="IPR046364">
    <property type="entry name" value="Exo70_C"/>
</dbReference>
<comment type="similarity">
    <text evidence="1 3">Belongs to the EXO70 family.</text>
</comment>
<dbReference type="PANTHER" id="PTHR12542:SF17">
    <property type="entry name" value="EXOCYST SUBUNIT EXO70 FAMILY PROTEIN"/>
    <property type="match status" value="1"/>
</dbReference>
<dbReference type="GO" id="GO:0000145">
    <property type="term" value="C:exocyst"/>
    <property type="evidence" value="ECO:0007669"/>
    <property type="project" value="InterPro"/>
</dbReference>
<evidence type="ECO:0000259" key="5">
    <source>
        <dbReference type="Pfam" id="PF03081"/>
    </source>
</evidence>
<reference evidence="6" key="1">
    <citation type="submission" date="2023-10" db="EMBL/GenBank/DDBJ databases">
        <title>Chromosome-level genome of the transformable northern wattle, Acacia crassicarpa.</title>
        <authorList>
            <person name="Massaro I."/>
            <person name="Sinha N.R."/>
            <person name="Poethig S."/>
            <person name="Leichty A.R."/>
        </authorList>
    </citation>
    <scope>NUCLEOTIDE SEQUENCE</scope>
    <source>
        <strain evidence="6">Acra3RX</strain>
        <tissue evidence="6">Leaf</tissue>
    </source>
</reference>
<evidence type="ECO:0000256" key="2">
    <source>
        <dbReference type="ARBA" id="ARBA00022448"/>
    </source>
</evidence>
<dbReference type="GO" id="GO:0006887">
    <property type="term" value="P:exocytosis"/>
    <property type="evidence" value="ECO:0007669"/>
    <property type="project" value="UniProtKB-KW"/>
</dbReference>
<dbReference type="Pfam" id="PF03081">
    <property type="entry name" value="Exo70_C"/>
    <property type="match status" value="1"/>
</dbReference>
<dbReference type="EMBL" id="JAWXYG010000013">
    <property type="protein sequence ID" value="KAK4254998.1"/>
    <property type="molecule type" value="Genomic_DNA"/>
</dbReference>
<keyword evidence="2 3" id="KW-0813">Transport</keyword>
<comment type="function">
    <text evidence="3">Component of the exocyst complex.</text>
</comment>